<dbReference type="eggNOG" id="COG4932">
    <property type="taxonomic scope" value="Bacteria"/>
</dbReference>
<evidence type="ECO:0000256" key="4">
    <source>
        <dbReference type="ARBA" id="ARBA00023088"/>
    </source>
</evidence>
<evidence type="ECO:0000256" key="6">
    <source>
        <dbReference type="SAM" id="Phobius"/>
    </source>
</evidence>
<dbReference type="NCBIfam" id="TIGR01167">
    <property type="entry name" value="LPXTG_anchor"/>
    <property type="match status" value="1"/>
</dbReference>
<feature type="transmembrane region" description="Helical" evidence="6">
    <location>
        <begin position="2693"/>
        <end position="2714"/>
    </location>
</feature>
<evidence type="ECO:0000256" key="1">
    <source>
        <dbReference type="ARBA" id="ARBA00022512"/>
    </source>
</evidence>
<keyword evidence="1" id="KW-0134">Cell wall</keyword>
<dbReference type="InterPro" id="IPR013783">
    <property type="entry name" value="Ig-like_fold"/>
</dbReference>
<evidence type="ECO:0000259" key="8">
    <source>
        <dbReference type="PROSITE" id="PS51820"/>
    </source>
</evidence>
<dbReference type="STRING" id="445975.COLSTE_00843"/>
<name>B6G9V2_9ACTN</name>
<keyword evidence="10" id="KW-1185">Reference proteome</keyword>
<accession>B6G9V2</accession>
<dbReference type="Gene3D" id="2.60.40.3050">
    <property type="match status" value="9"/>
</dbReference>
<sequence>MTKGLVQYSNGYYTYDCTKNFAIYNAEQNKFDLYKQPGVKANTGSKTLGQFFPFASENEVFERGASGALVPKDIDAKNPLMNHYFGLDLTADFTQPASGMVAGKDMKFEFSGDDDVWVFIDGVLVGDLGGVHGAASLSINFKTGEVKLGDARKNPNTTWGGKETTLRACFEEALGKEKAAAYFKEDTNAFLPGSYHTLKFFYLERGNTDSNMKLMFNLQRVAQSTIRKDDQYGAPVPGAQFALYAAERIGEGESVQYTQKEDRPIWQGATNAAGNINIMTPDGKRPYDFAEAHNKNGQDYYILKELSAPEGYRTSPEAWLRYMPSHGDGQDGFLVCENQWDSGVYARPNQVTVVNEENVVTDVQGTRHKVSDENTLLAVVLKRHPGKKDWHPVGGEHGAWKVAQKDMKSVEELNQLMRDGYVHVFSKNDELWSVDLGDLPGNPTDYPFMTATPQNADYSIGYYLVDMDRTALEKLIASGRDPITKGNAHFLDSTGAKGNFKRESYATLHVTDTINGLAVQKLDDAGNPINGVTFQLFRADQMEMVGEGADAKLVPKANELPYMERTTKNMVGVPSIDLDGTAYFERIVKHDTPLADTYYVVEKEVPKGYAGAVDPIRVIVDADGVHADAGVADDDVTVSVGIGSLIDSMNHYGSNDGVEVTLHDVVAQLRVGTVNDSETPGFYRIGGWEKPAPEAEQQDLYLRYSDESATHEYVWNNKHKPKSGTRFTTDEGFIRAAVKQDAESCDQNHGIGTWDDLGTKDITNLFTGSIVIHVTNHRVASLEVEKQVVIPEGLTGPVDWKDKDFTFVFEFKDKDGKPLAGEFDARVFGAEGVQHGDDFKIASGGTHTLKHGEVMRVYGLPDGATYTVSEPVEQMPEGFTQTLPLDGAGKPTTAAGAIKLGDTSRVLFENTYTPAPAVLDPATWQIKKEFVNAEGKPAWDLEFNAKPAFTFVLDTDPGTPMPDDATLNENNRLQSTIVINREDAQAGYAKSFGAIHYEHPGTYLYALAEKTPDAADRIPGVSYSDAAYRVVVTVSDDKAGKLVADVRLRKLADDAGVPQGDNEAGVPVKPQNGVHTAFFKNVFALNEVQIGPLATKVLNGRGFTVDGSGAGEFTFRMRPAGAHAADAPMPEGTAGDDASRYIEVHNKGSMLSFGQPTFTFQHLNGADKRTGRFDYELFEVIPDDAVNADGVRWDAATADQKLAGGFAKQGMTYDSTRFVARVNLMLQDSPIKRTGGTEALVATITYYQVTGLNEQGVWTGSDDHLTPVESTPGGADRVEFHNTYRAAASTAGIRLTKTLEGRDMKDKEFSFTIEGADEESRKLLAETDKSFSAPAAMSGEKVVVMDGKLQLKFDQSHAGHTYTYYIKEVTPLWGGEQIPGLIGGWDNSIYRLEYRVTDNLDGTLKVVPRLYRTYDRSGAIVNIPLDLGTHTDSSGVITLDFVNRYSASTTFAGIEVAKTMYGKDLEAKQFDFTLEPVNSASAQKMLDRGLPADEEQLERIFAVGEAPEGKAHLMEKLKGLKFTQADTGKTYSYRVKENVEPAWDEDGEALGVQADGVTYDSSQFLVSITPADKGDGTMKTVTTVKRTHDALTGDQLAEPELIGTWDSDSPAEGQAEKPRVPFVNRYKARPGALQFDRFTKRLVGRDWSAADSFEFTCEQMSFSSGGHDYKPGDEGFVSVPLVVAPVNAESPQDENGFKLFGISTSPDVLYEQSGRYDYRLREKVPADAVNAEGVRYENATDEQKAAGGFVKDGVVYSNREVRFTVSAFDIGVGDVFVIGPILQDGPQEDGAYFTNKVRRTDTVLMAKKVLEGRPNPLTEGEFSFVLAPVDGGQPLVSSNDAEGNVRFSDLTFDEPGVHRYTLREVHEAPQANGVTFDDAVYDVVVHVTEAASGELVPAVSVFKDGKPVEGVPVFTNRYESTVDYSALGGLKITKVLNGRDMTDGQFAFTVKAKGVDAEAVAAAASKLGFAEGQTERVFTSHAAKDGAVDSIDILAGLPGGLVFTQADAGKTFAYEVRESTGGDAGYTNDQTVYGVSISVADDGAGTLTVTTTVTGATEGEKTYVYTSGQAAEEVEPVVLPFVNSYAAQGDVSIATSKVLHGRPLEAGEFSFELRTGDGAAGSSEVIAHAENAADGTVDFGTIEFTLDALAEAIDKGYATRDAQGIWHVRYTAVEIVDGLPDGVSATTQSLSFEVSVEDKGDGTLAATVQGLDGHSFENTYVTNGGEPVPMALAGRKVLTYAEGLAPADITGKFTFTVSGEDGAPMPERTEVTNGKDGSVDFGKISFTLDDLNRKWAQEHPEAADLEALADGEATARSGKPRTVSFTYTITESGEVSGVTNDQDASRTVTFTVTDDGSGRLTVTRDPAEGASFTFTNTYTVDELSSSVTDQISISKDLTGKPLAQDAFTFMLTELVDDGVGADLQVLTATNGADGRIAFPALTYTEPGVHTYRLAEVVDENVGGIEFDKAVYTVRTSVVDNGDGTLSATHEVLDESGSKVDAVVFANAYDPVGVTVPLMAFKMLSGRMLEDGEFSFELVDADGTVLQTVSNDERGNVAFTPLRYTAEDLADAAWVDQDGVISRARELAYAVREVVPTDAVNADGVRWSDATEQQRATGGFVKDDVVYDGRAFTVTVALSDDGGGALSATASWSEPPVFQNVYDSPEEPGDPGSPHVPGGPVDGGKLPSTGDTSLVLTVGVAIAGVAVAGLGIWLARRKR</sequence>
<evidence type="ECO:0000313" key="10">
    <source>
        <dbReference type="Proteomes" id="UP000003560"/>
    </source>
</evidence>
<dbReference type="Pfam" id="PF12892">
    <property type="entry name" value="FctA"/>
    <property type="match status" value="9"/>
</dbReference>
<dbReference type="Pfam" id="PF17802">
    <property type="entry name" value="SpaA"/>
    <property type="match status" value="1"/>
</dbReference>
<evidence type="ECO:0000259" key="7">
    <source>
        <dbReference type="PROSITE" id="PS50847"/>
    </source>
</evidence>
<dbReference type="EMBL" id="ABXJ01000052">
    <property type="protein sequence ID" value="EEA90939.1"/>
    <property type="molecule type" value="Genomic_DNA"/>
</dbReference>
<proteinExistence type="predicted"/>
<dbReference type="PROSITE" id="PS50847">
    <property type="entry name" value="GRAM_POS_ANCHORING"/>
    <property type="match status" value="1"/>
</dbReference>
<keyword evidence="6" id="KW-0812">Transmembrane</keyword>
<dbReference type="Gene3D" id="2.60.40.1140">
    <property type="entry name" value="Collagen-binding surface protein Cna, B-type domain"/>
    <property type="match status" value="1"/>
</dbReference>
<reference evidence="9 10" key="2">
    <citation type="submission" date="2008-10" db="EMBL/GenBank/DDBJ databases">
        <authorList>
            <person name="Fulton L."/>
            <person name="Clifton S."/>
            <person name="Fulton B."/>
            <person name="Xu J."/>
            <person name="Minx P."/>
            <person name="Pepin K.H."/>
            <person name="Johnson M."/>
            <person name="Thiruvilangam P."/>
            <person name="Bhonagiri V."/>
            <person name="Nash W.E."/>
            <person name="Mardis E.R."/>
            <person name="Wilson R.K."/>
        </authorList>
    </citation>
    <scope>NUCLEOTIDE SEQUENCE [LARGE SCALE GENOMIC DNA]</scope>
    <source>
        <strain evidence="9 10">DSM 13279</strain>
    </source>
</reference>
<organism evidence="9 10">
    <name type="scientific">Collinsella stercoris DSM 13279</name>
    <dbReference type="NCBI Taxonomy" id="445975"/>
    <lineage>
        <taxon>Bacteria</taxon>
        <taxon>Bacillati</taxon>
        <taxon>Actinomycetota</taxon>
        <taxon>Coriobacteriia</taxon>
        <taxon>Coriobacteriales</taxon>
        <taxon>Coriobacteriaceae</taxon>
        <taxon>Collinsella</taxon>
    </lineage>
</organism>
<dbReference type="InterPro" id="IPR037524">
    <property type="entry name" value="PA14/GLEYA"/>
</dbReference>
<keyword evidence="6" id="KW-0472">Membrane</keyword>
<dbReference type="Pfam" id="PF24547">
    <property type="entry name" value="DUF7601"/>
    <property type="match status" value="1"/>
</dbReference>
<dbReference type="Gene3D" id="2.60.40.10">
    <property type="entry name" value="Immunoglobulins"/>
    <property type="match status" value="2"/>
</dbReference>
<dbReference type="InterPro" id="IPR038174">
    <property type="entry name" value="Strep_pil_link_sf"/>
</dbReference>
<dbReference type="GO" id="GO:0005975">
    <property type="term" value="P:carbohydrate metabolic process"/>
    <property type="evidence" value="ECO:0007669"/>
    <property type="project" value="UniProtKB-ARBA"/>
</dbReference>
<evidence type="ECO:0000256" key="2">
    <source>
        <dbReference type="ARBA" id="ARBA00022525"/>
    </source>
</evidence>
<evidence type="ECO:0000256" key="3">
    <source>
        <dbReference type="ARBA" id="ARBA00022729"/>
    </source>
</evidence>
<dbReference type="Proteomes" id="UP000003560">
    <property type="component" value="Unassembled WGS sequence"/>
</dbReference>
<keyword evidence="6" id="KW-1133">Transmembrane helix</keyword>
<feature type="domain" description="Gram-positive cocci surface proteins LPxTG" evidence="7">
    <location>
        <begin position="2685"/>
        <end position="2718"/>
    </location>
</feature>
<keyword evidence="4" id="KW-0572">Peptidoglycan-anchor</keyword>
<dbReference type="PROSITE" id="PS51820">
    <property type="entry name" value="PA14"/>
    <property type="match status" value="1"/>
</dbReference>
<reference evidence="9 10" key="1">
    <citation type="submission" date="2008-10" db="EMBL/GenBank/DDBJ databases">
        <title>Draft genome sequence of Collinsella stercoris (DSM 13279).</title>
        <authorList>
            <person name="Sudarsanam P."/>
            <person name="Ley R."/>
            <person name="Guruge J."/>
            <person name="Turnbaugh P.J."/>
            <person name="Mahowald M."/>
            <person name="Liep D."/>
            <person name="Gordon J."/>
        </authorList>
    </citation>
    <scope>NUCLEOTIDE SEQUENCE [LARGE SCALE GENOMIC DNA]</scope>
    <source>
        <strain evidence="9 10">DSM 13279</strain>
    </source>
</reference>
<dbReference type="InterPro" id="IPR055382">
    <property type="entry name" value="DUF7601"/>
</dbReference>
<keyword evidence="2" id="KW-0964">Secreted</keyword>
<keyword evidence="3" id="KW-0732">Signal</keyword>
<dbReference type="eggNOG" id="COG1361">
    <property type="taxonomic scope" value="Bacteria"/>
</dbReference>
<evidence type="ECO:0000256" key="5">
    <source>
        <dbReference type="SAM" id="MobiDB-lite"/>
    </source>
</evidence>
<evidence type="ECO:0000313" key="9">
    <source>
        <dbReference type="EMBL" id="EEA90939.1"/>
    </source>
</evidence>
<dbReference type="InterPro" id="IPR041033">
    <property type="entry name" value="SpaA_PFL_dom_1"/>
</dbReference>
<dbReference type="RefSeq" id="WP_006720505.1">
    <property type="nucleotide sequence ID" value="NZ_DS995474.1"/>
</dbReference>
<protein>
    <submittedName>
        <fullName evidence="9">Pilin isopeptide linkage domain protein</fullName>
    </submittedName>
</protein>
<gene>
    <name evidence="9" type="ORF">COLSTE_00843</name>
</gene>
<dbReference type="NCBIfam" id="TIGR03786">
    <property type="entry name" value="strep_pil_rpt"/>
    <property type="match status" value="3"/>
</dbReference>
<comment type="caution">
    <text evidence="9">The sequence shown here is derived from an EMBL/GenBank/DDBJ whole genome shotgun (WGS) entry which is preliminary data.</text>
</comment>
<dbReference type="HOGENOM" id="CLU_001317_0_0_11"/>
<dbReference type="InterPro" id="IPR022464">
    <property type="entry name" value="Strep_pil_isopept_link"/>
</dbReference>
<dbReference type="InterPro" id="IPR019931">
    <property type="entry name" value="LPXTG_anchor"/>
</dbReference>
<feature type="region of interest" description="Disordered" evidence="5">
    <location>
        <begin position="2660"/>
        <end position="2687"/>
    </location>
</feature>
<feature type="domain" description="PA14" evidence="8">
    <location>
        <begin position="34"/>
        <end position="230"/>
    </location>
</feature>